<dbReference type="PANTHER" id="PTHR23504">
    <property type="entry name" value="MAJOR FACILITATOR SUPERFAMILY DOMAIN-CONTAINING PROTEIN 10"/>
    <property type="match status" value="1"/>
</dbReference>
<protein>
    <submittedName>
        <fullName evidence="8">Major facilitator superfamily domain-containing protein</fullName>
    </submittedName>
</protein>
<feature type="transmembrane region" description="Helical" evidence="6">
    <location>
        <begin position="243"/>
        <end position="261"/>
    </location>
</feature>
<dbReference type="GO" id="GO:0022857">
    <property type="term" value="F:transmembrane transporter activity"/>
    <property type="evidence" value="ECO:0007669"/>
    <property type="project" value="InterPro"/>
</dbReference>
<feature type="transmembrane region" description="Helical" evidence="6">
    <location>
        <begin position="103"/>
        <end position="125"/>
    </location>
</feature>
<gene>
    <name evidence="8" type="ORF">THASP1DRAFT_11421</name>
</gene>
<dbReference type="SUPFAM" id="SSF103473">
    <property type="entry name" value="MFS general substrate transporter"/>
    <property type="match status" value="1"/>
</dbReference>
<evidence type="ECO:0000259" key="7">
    <source>
        <dbReference type="PROSITE" id="PS50850"/>
    </source>
</evidence>
<keyword evidence="9" id="KW-1185">Reference proteome</keyword>
<organism evidence="8 9">
    <name type="scientific">Thamnocephalis sphaerospora</name>
    <dbReference type="NCBI Taxonomy" id="78915"/>
    <lineage>
        <taxon>Eukaryota</taxon>
        <taxon>Fungi</taxon>
        <taxon>Fungi incertae sedis</taxon>
        <taxon>Zoopagomycota</taxon>
        <taxon>Zoopagomycotina</taxon>
        <taxon>Zoopagomycetes</taxon>
        <taxon>Zoopagales</taxon>
        <taxon>Sigmoideomycetaceae</taxon>
        <taxon>Thamnocephalis</taxon>
    </lineage>
</organism>
<keyword evidence="5 6" id="KW-0472">Membrane</keyword>
<feature type="transmembrane region" description="Helical" evidence="6">
    <location>
        <begin position="80"/>
        <end position="97"/>
    </location>
</feature>
<dbReference type="GO" id="GO:0016020">
    <property type="term" value="C:membrane"/>
    <property type="evidence" value="ECO:0007669"/>
    <property type="project" value="UniProtKB-SubCell"/>
</dbReference>
<feature type="transmembrane region" description="Helical" evidence="6">
    <location>
        <begin position="281"/>
        <end position="302"/>
    </location>
</feature>
<evidence type="ECO:0000256" key="4">
    <source>
        <dbReference type="ARBA" id="ARBA00022989"/>
    </source>
</evidence>
<dbReference type="PROSITE" id="PS50850">
    <property type="entry name" value="MFS"/>
    <property type="match status" value="1"/>
</dbReference>
<reference evidence="9" key="1">
    <citation type="journal article" date="2018" name="Nat. Microbiol.">
        <title>Leveraging single-cell genomics to expand the fungal tree of life.</title>
        <authorList>
            <person name="Ahrendt S.R."/>
            <person name="Quandt C.A."/>
            <person name="Ciobanu D."/>
            <person name="Clum A."/>
            <person name="Salamov A."/>
            <person name="Andreopoulos B."/>
            <person name="Cheng J.F."/>
            <person name="Woyke T."/>
            <person name="Pelin A."/>
            <person name="Henrissat B."/>
            <person name="Reynolds N.K."/>
            <person name="Benny G.L."/>
            <person name="Smith M.E."/>
            <person name="James T.Y."/>
            <person name="Grigoriev I.V."/>
        </authorList>
    </citation>
    <scope>NUCLEOTIDE SEQUENCE [LARGE SCALE GENOMIC DNA]</scope>
    <source>
        <strain evidence="9">RSA 1356</strain>
    </source>
</reference>
<comment type="subcellular location">
    <subcellularLocation>
        <location evidence="1">Membrane</location>
        <topology evidence="1">Multi-pass membrane protein</topology>
    </subcellularLocation>
</comment>
<feature type="non-terminal residue" evidence="8">
    <location>
        <position position="417"/>
    </location>
</feature>
<feature type="non-terminal residue" evidence="8">
    <location>
        <position position="1"/>
    </location>
</feature>
<evidence type="ECO:0000256" key="2">
    <source>
        <dbReference type="ARBA" id="ARBA00022448"/>
    </source>
</evidence>
<proteinExistence type="predicted"/>
<evidence type="ECO:0000256" key="3">
    <source>
        <dbReference type="ARBA" id="ARBA00022692"/>
    </source>
</evidence>
<dbReference type="InterPro" id="IPR020846">
    <property type="entry name" value="MFS_dom"/>
</dbReference>
<feature type="transmembrane region" description="Helical" evidence="6">
    <location>
        <begin position="179"/>
        <end position="203"/>
    </location>
</feature>
<keyword evidence="2" id="KW-0813">Transport</keyword>
<evidence type="ECO:0000313" key="9">
    <source>
        <dbReference type="Proteomes" id="UP000271241"/>
    </source>
</evidence>
<evidence type="ECO:0000256" key="1">
    <source>
        <dbReference type="ARBA" id="ARBA00004141"/>
    </source>
</evidence>
<dbReference type="InterPro" id="IPR011701">
    <property type="entry name" value="MFS"/>
</dbReference>
<dbReference type="Pfam" id="PF07690">
    <property type="entry name" value="MFS_1"/>
    <property type="match status" value="1"/>
</dbReference>
<feature type="transmembrane region" description="Helical" evidence="6">
    <location>
        <begin position="314"/>
        <end position="333"/>
    </location>
</feature>
<dbReference type="InterPro" id="IPR036259">
    <property type="entry name" value="MFS_trans_sf"/>
</dbReference>
<dbReference type="Gene3D" id="1.20.1250.20">
    <property type="entry name" value="MFS general substrate transporter like domains"/>
    <property type="match status" value="1"/>
</dbReference>
<feature type="transmembrane region" description="Helical" evidence="6">
    <location>
        <begin position="345"/>
        <end position="368"/>
    </location>
</feature>
<evidence type="ECO:0000256" key="6">
    <source>
        <dbReference type="SAM" id="Phobius"/>
    </source>
</evidence>
<name>A0A4P9XNZ1_9FUNG</name>
<dbReference type="EMBL" id="KZ992703">
    <property type="protein sequence ID" value="RKP07552.1"/>
    <property type="molecule type" value="Genomic_DNA"/>
</dbReference>
<evidence type="ECO:0000313" key="8">
    <source>
        <dbReference type="EMBL" id="RKP07552.1"/>
    </source>
</evidence>
<feature type="transmembrane region" description="Helical" evidence="6">
    <location>
        <begin position="137"/>
        <end position="159"/>
    </location>
</feature>
<evidence type="ECO:0000256" key="5">
    <source>
        <dbReference type="ARBA" id="ARBA00023136"/>
    </source>
</evidence>
<dbReference type="CDD" id="cd17330">
    <property type="entry name" value="MFS_SLC46_TetA_like"/>
    <property type="match status" value="1"/>
</dbReference>
<feature type="transmembrane region" description="Helical" evidence="6">
    <location>
        <begin position="12"/>
        <end position="34"/>
    </location>
</feature>
<dbReference type="Proteomes" id="UP000271241">
    <property type="component" value="Unassembled WGS sequence"/>
</dbReference>
<dbReference type="PANTHER" id="PTHR23504:SF15">
    <property type="entry name" value="MAJOR FACILITATOR SUPERFAMILY (MFS) PROFILE DOMAIN-CONTAINING PROTEIN"/>
    <property type="match status" value="1"/>
</dbReference>
<sequence length="417" mass="44941">PPTPLPRGQMFVFCCARIGEPIAFTVLFPFMYFVTDLNVTDDPRRLGIFVGLLAASYSISQFLSSLPWGALSDRIGRRPVILSGLCGTTLSLLMLGLSKSYLWAIAARIMAGLLNGNSGVMMSLLGEISDHSNRARAFSIMPALYGVGSTIGPIIGGMLSNPATQFPRLFGDSVFLRRFPYFLPCATCAAITGFGFLISCLFLKETLTIADADSFVNADEERHSSPSAASAASKGYWLIPQQCWPPVLAGASYAFLMVIYNEIFPIWAATPIARHGLGFQAHQIGIALGFTGVFSFVALLFFVPAERRLGPQGLYRTALLVYTPICLLFPFFSNLMASDGVSMPMFWGLLIVALAWRAVSALLAYSAYTVMVLDSARGTDMLGVVNGVAMCAQALSQAVGPPIGGLVWSWSQQTELV</sequence>
<dbReference type="AlphaFoldDB" id="A0A4P9XNZ1"/>
<accession>A0A4P9XNZ1</accession>
<dbReference type="InterPro" id="IPR001958">
    <property type="entry name" value="Tet-R_TetA/multi-R_MdtG-like"/>
</dbReference>
<keyword evidence="4 6" id="KW-1133">Transmembrane helix</keyword>
<keyword evidence="3 6" id="KW-0812">Transmembrane</keyword>
<feature type="transmembrane region" description="Helical" evidence="6">
    <location>
        <begin position="46"/>
        <end position="68"/>
    </location>
</feature>
<dbReference type="PRINTS" id="PR01035">
    <property type="entry name" value="TCRTETA"/>
</dbReference>
<dbReference type="OrthoDB" id="419616at2759"/>
<feature type="domain" description="Major facilitator superfamily (MFS) profile" evidence="7">
    <location>
        <begin position="1"/>
        <end position="417"/>
    </location>
</feature>